<dbReference type="InterPro" id="IPR037475">
    <property type="entry name" value="Sos7"/>
</dbReference>
<dbReference type="GO" id="GO:0034501">
    <property type="term" value="P:protein localization to kinetochore"/>
    <property type="evidence" value="ECO:0007669"/>
    <property type="project" value="InterPro"/>
</dbReference>
<evidence type="ECO:0000313" key="4">
    <source>
        <dbReference type="EMBL" id="TPX14862.1"/>
    </source>
</evidence>
<feature type="compositionally biased region" description="Polar residues" evidence="2">
    <location>
        <begin position="113"/>
        <end position="135"/>
    </location>
</feature>
<dbReference type="AlphaFoldDB" id="A0A507AY20"/>
<dbReference type="GO" id="GO:0051315">
    <property type="term" value="P:attachment of mitotic spindle microtubules to kinetochore"/>
    <property type="evidence" value="ECO:0007669"/>
    <property type="project" value="TreeGrafter"/>
</dbReference>
<dbReference type="PANTHER" id="PTHR37329:SF1">
    <property type="entry name" value="KINETOCHORE PROTEIN SOS7"/>
    <property type="match status" value="1"/>
</dbReference>
<protein>
    <recommendedName>
        <fullName evidence="3">Kinetochore protein Sos7 coiled-coil domain-containing protein</fullName>
    </recommendedName>
</protein>
<dbReference type="InterPro" id="IPR048781">
    <property type="entry name" value="Sos7_CC"/>
</dbReference>
<evidence type="ECO:0000259" key="3">
    <source>
        <dbReference type="Pfam" id="PF20882"/>
    </source>
</evidence>
<evidence type="ECO:0000313" key="5">
    <source>
        <dbReference type="Proteomes" id="UP000319257"/>
    </source>
</evidence>
<dbReference type="Proteomes" id="UP000319257">
    <property type="component" value="Unassembled WGS sequence"/>
</dbReference>
<dbReference type="STRING" id="1093900.A0A507AY20"/>
<proteinExistence type="predicted"/>
<dbReference type="InParanoid" id="A0A507AY20"/>
<sequence length="368" mass="40488">MDVRAVFWWDTSDKTVDASLVSAQVNIHGWAPVDPSPSREHHKTDSIQRPTPAAPVRLIITTNTGHASRLSTTVHNMDRRRVEEVLRKLDDLQEGGGQEISILKISEPISSAMGQDAANNTAAAPRTSDASSSSMDAGPTPASLEADLAHYRELFAKLRFSYVEQVTKEKFIRAIVGDPPLIVTPQDTVALETQNRTAKSQLKALKAEVADAVAELERKGRELSRRYEGVRAEAAALRALPDKIAGLEERIAALRRAGDPGAGDNPLLALPLSRTLQLVDERRAERHELDRQLQQLRSQAPRRHKEAERLQAELGALEARRQNTAAAAGEARRRKEAALGGVQDDLEERGRWYRGGEAALKQMLDLEG</sequence>
<comment type="caution">
    <text evidence="4">The sequence shown here is derived from an EMBL/GenBank/DDBJ whole genome shotgun (WGS) entry which is preliminary data.</text>
</comment>
<dbReference type="GO" id="GO:0000776">
    <property type="term" value="C:kinetochore"/>
    <property type="evidence" value="ECO:0007669"/>
    <property type="project" value="InterPro"/>
</dbReference>
<gene>
    <name evidence="4" type="ORF">E0L32_004971</name>
</gene>
<keyword evidence="1" id="KW-0175">Coiled coil</keyword>
<reference evidence="4 5" key="1">
    <citation type="submission" date="2019-06" db="EMBL/GenBank/DDBJ databases">
        <title>Draft genome sequence of the filamentous fungus Phialemoniopsis curvata isolated from diesel fuel.</title>
        <authorList>
            <person name="Varaljay V.A."/>
            <person name="Lyon W.J."/>
            <person name="Crouch A.L."/>
            <person name="Drake C.E."/>
            <person name="Hollomon J.M."/>
            <person name="Nadeau L.J."/>
            <person name="Nunn H.S."/>
            <person name="Stevenson B.S."/>
            <person name="Bojanowski C.L."/>
            <person name="Crookes-Goodson W.J."/>
        </authorList>
    </citation>
    <scope>NUCLEOTIDE SEQUENCE [LARGE SCALE GENOMIC DNA]</scope>
    <source>
        <strain evidence="4 5">D216</strain>
    </source>
</reference>
<evidence type="ECO:0000256" key="1">
    <source>
        <dbReference type="SAM" id="Coils"/>
    </source>
</evidence>
<keyword evidence="5" id="KW-1185">Reference proteome</keyword>
<dbReference type="GeneID" id="41972418"/>
<feature type="domain" description="Kinetochore protein Sos7 coiled-coil" evidence="3">
    <location>
        <begin position="153"/>
        <end position="227"/>
    </location>
</feature>
<accession>A0A507AY20</accession>
<feature type="region of interest" description="Disordered" evidence="2">
    <location>
        <begin position="113"/>
        <end position="141"/>
    </location>
</feature>
<organism evidence="4 5">
    <name type="scientific">Thyridium curvatum</name>
    <dbReference type="NCBI Taxonomy" id="1093900"/>
    <lineage>
        <taxon>Eukaryota</taxon>
        <taxon>Fungi</taxon>
        <taxon>Dikarya</taxon>
        <taxon>Ascomycota</taxon>
        <taxon>Pezizomycotina</taxon>
        <taxon>Sordariomycetes</taxon>
        <taxon>Sordariomycetidae</taxon>
        <taxon>Thyridiales</taxon>
        <taxon>Thyridiaceae</taxon>
        <taxon>Thyridium</taxon>
    </lineage>
</organism>
<dbReference type="EMBL" id="SKBQ01000025">
    <property type="protein sequence ID" value="TPX14862.1"/>
    <property type="molecule type" value="Genomic_DNA"/>
</dbReference>
<dbReference type="OrthoDB" id="18959at2759"/>
<dbReference type="PANTHER" id="PTHR37329">
    <property type="entry name" value="KINETOCHORE PROTEIN SOS7"/>
    <property type="match status" value="1"/>
</dbReference>
<feature type="coiled-coil region" evidence="1">
    <location>
        <begin position="188"/>
        <end position="327"/>
    </location>
</feature>
<evidence type="ECO:0000256" key="2">
    <source>
        <dbReference type="SAM" id="MobiDB-lite"/>
    </source>
</evidence>
<name>A0A507AY20_9PEZI</name>
<dbReference type="Pfam" id="PF20882">
    <property type="entry name" value="Sos7"/>
    <property type="match status" value="1"/>
</dbReference>
<dbReference type="RefSeq" id="XP_030996573.1">
    <property type="nucleotide sequence ID" value="XM_031139440.1"/>
</dbReference>